<dbReference type="SUPFAM" id="SSF46785">
    <property type="entry name" value="Winged helix' DNA-binding domain"/>
    <property type="match status" value="1"/>
</dbReference>
<name>A0A7M2WQ74_9BACT</name>
<dbReference type="PANTHER" id="PTHR42756:SF1">
    <property type="entry name" value="TRANSCRIPTIONAL REPRESSOR OF EMRAB OPERON"/>
    <property type="match status" value="1"/>
</dbReference>
<dbReference type="Proteomes" id="UP000593765">
    <property type="component" value="Chromosome"/>
</dbReference>
<sequence>MQRLPEATDSSSPAVCARAMLDGLPQVMWYIRRYMRRHRTHGLSMPAFRTLVLLDRFPNASLSLVADNLGASLPTSSRIVAGLVRKGMVRRAVCSEDRRQVALLLSAKGRDLLEFARKQTQNELATHLRELSASERGAIVQSMELLAGLFGGPMEPEEEIADG</sequence>
<dbReference type="PROSITE" id="PS50995">
    <property type="entry name" value="HTH_MARR_2"/>
    <property type="match status" value="1"/>
</dbReference>
<dbReference type="Gene3D" id="1.10.10.10">
    <property type="entry name" value="Winged helix-like DNA-binding domain superfamily/Winged helix DNA-binding domain"/>
    <property type="match status" value="1"/>
</dbReference>
<dbReference type="RefSeq" id="WP_206290587.1">
    <property type="nucleotide sequence ID" value="NZ_CP063458.1"/>
</dbReference>
<evidence type="ECO:0000256" key="3">
    <source>
        <dbReference type="ARBA" id="ARBA00023163"/>
    </source>
</evidence>
<accession>A0A7M2WQ74</accession>
<dbReference type="InterPro" id="IPR000835">
    <property type="entry name" value="HTH_MarR-typ"/>
</dbReference>
<dbReference type="InterPro" id="IPR036388">
    <property type="entry name" value="WH-like_DNA-bd_sf"/>
</dbReference>
<dbReference type="GO" id="GO:0003677">
    <property type="term" value="F:DNA binding"/>
    <property type="evidence" value="ECO:0007669"/>
    <property type="project" value="UniProtKB-KW"/>
</dbReference>
<keyword evidence="1" id="KW-0805">Transcription regulation</keyword>
<evidence type="ECO:0000313" key="6">
    <source>
        <dbReference type="Proteomes" id="UP000593765"/>
    </source>
</evidence>
<evidence type="ECO:0000256" key="2">
    <source>
        <dbReference type="ARBA" id="ARBA00023125"/>
    </source>
</evidence>
<dbReference type="EMBL" id="CP063458">
    <property type="protein sequence ID" value="QOV87677.1"/>
    <property type="molecule type" value="Genomic_DNA"/>
</dbReference>
<dbReference type="AlphaFoldDB" id="A0A7M2WQ74"/>
<organism evidence="5 6">
    <name type="scientific">Humisphaera borealis</name>
    <dbReference type="NCBI Taxonomy" id="2807512"/>
    <lineage>
        <taxon>Bacteria</taxon>
        <taxon>Pseudomonadati</taxon>
        <taxon>Planctomycetota</taxon>
        <taxon>Phycisphaerae</taxon>
        <taxon>Tepidisphaerales</taxon>
        <taxon>Tepidisphaeraceae</taxon>
        <taxon>Humisphaera</taxon>
    </lineage>
</organism>
<dbReference type="KEGG" id="hbs:IPV69_15435"/>
<keyword evidence="6" id="KW-1185">Reference proteome</keyword>
<proteinExistence type="predicted"/>
<feature type="domain" description="HTH marR-type" evidence="4">
    <location>
        <begin position="1"/>
        <end position="148"/>
    </location>
</feature>
<reference evidence="5 6" key="1">
    <citation type="submission" date="2020-10" db="EMBL/GenBank/DDBJ databases">
        <title>Wide distribution of Phycisphaera-like planctomycetes from WD2101 soil group in peatlands and genome analysis of the first cultivated representative.</title>
        <authorList>
            <person name="Dedysh S.N."/>
            <person name="Beletsky A.V."/>
            <person name="Ivanova A."/>
            <person name="Kulichevskaya I.S."/>
            <person name="Suzina N.E."/>
            <person name="Philippov D.A."/>
            <person name="Rakitin A.L."/>
            <person name="Mardanov A.V."/>
            <person name="Ravin N.V."/>
        </authorList>
    </citation>
    <scope>NUCLEOTIDE SEQUENCE [LARGE SCALE GENOMIC DNA]</scope>
    <source>
        <strain evidence="5 6">M1803</strain>
    </source>
</reference>
<dbReference type="SMART" id="SM00347">
    <property type="entry name" value="HTH_MARR"/>
    <property type="match status" value="1"/>
</dbReference>
<keyword evidence="3" id="KW-0804">Transcription</keyword>
<dbReference type="GO" id="GO:0003700">
    <property type="term" value="F:DNA-binding transcription factor activity"/>
    <property type="evidence" value="ECO:0007669"/>
    <property type="project" value="InterPro"/>
</dbReference>
<evidence type="ECO:0000256" key="1">
    <source>
        <dbReference type="ARBA" id="ARBA00023015"/>
    </source>
</evidence>
<dbReference type="PANTHER" id="PTHR42756">
    <property type="entry name" value="TRANSCRIPTIONAL REGULATOR, MARR"/>
    <property type="match status" value="1"/>
</dbReference>
<gene>
    <name evidence="5" type="ORF">IPV69_15435</name>
</gene>
<protein>
    <submittedName>
        <fullName evidence="5">MarR family transcriptional regulator</fullName>
    </submittedName>
</protein>
<dbReference type="Pfam" id="PF01047">
    <property type="entry name" value="MarR"/>
    <property type="match status" value="1"/>
</dbReference>
<keyword evidence="2" id="KW-0238">DNA-binding</keyword>
<evidence type="ECO:0000313" key="5">
    <source>
        <dbReference type="EMBL" id="QOV87677.1"/>
    </source>
</evidence>
<evidence type="ECO:0000259" key="4">
    <source>
        <dbReference type="PROSITE" id="PS50995"/>
    </source>
</evidence>
<dbReference type="InterPro" id="IPR036390">
    <property type="entry name" value="WH_DNA-bd_sf"/>
</dbReference>